<name>A0A3S2Y3V9_9PROT</name>
<dbReference type="PANTHER" id="PTHR46361">
    <property type="entry name" value="ELECTRON CARRIER/ PROTEIN DISULFIDE OXIDOREDUCTASE"/>
    <property type="match status" value="1"/>
</dbReference>
<sequence length="286" mass="31751">MGAVVGSIWNTGRTRRQTIAALALALPLLLPGLNPAAAKSADLWDIWLAHDEAATARIEHGAWDQFLGKYVYPDQSGVNRVAYDKVTEQDRAILKAYIARLAGLRITAYPRAEQEAYWVNLYNALTLDVVLDHYPVKSIRDIDISGLFSNGPWGKDLVEIEDHGVSLDDIEHRILRPIWQDPRTHYVVNCASIGCPNLLPVAVTADTLDEIKTEAARAYVNHPRGVTITGKTATISKIYDWFSEDFGGSESGIRTHLMLYADPALAKAIAQVEDFDYAYDWSLNGK</sequence>
<evidence type="ECO:0000313" key="4">
    <source>
        <dbReference type="Proteomes" id="UP000287447"/>
    </source>
</evidence>
<evidence type="ECO:0000256" key="1">
    <source>
        <dbReference type="SAM" id="SignalP"/>
    </source>
</evidence>
<comment type="caution">
    <text evidence="3">The sequence shown here is derived from an EMBL/GenBank/DDBJ whole genome shotgun (WGS) entry which is preliminary data.</text>
</comment>
<dbReference type="OrthoDB" id="526867at2"/>
<dbReference type="EMBL" id="SADE01000001">
    <property type="protein sequence ID" value="RVU37828.1"/>
    <property type="molecule type" value="Genomic_DNA"/>
</dbReference>
<feature type="chain" id="PRO_5018608272" evidence="1">
    <location>
        <begin position="37"/>
        <end position="286"/>
    </location>
</feature>
<protein>
    <submittedName>
        <fullName evidence="3">DUF547 domain-containing protein</fullName>
    </submittedName>
</protein>
<proteinExistence type="predicted"/>
<dbReference type="PANTHER" id="PTHR46361:SF3">
    <property type="entry name" value="ELECTRON CARRIER_ PROTEIN DISULFIDE OXIDOREDUCTASE"/>
    <property type="match status" value="1"/>
</dbReference>
<dbReference type="RefSeq" id="WP_127763201.1">
    <property type="nucleotide sequence ID" value="NZ_SADE01000001.1"/>
</dbReference>
<keyword evidence="1" id="KW-0732">Signal</keyword>
<organism evidence="3 4">
    <name type="scientific">Hwanghaeella grinnelliae</name>
    <dbReference type="NCBI Taxonomy" id="2500179"/>
    <lineage>
        <taxon>Bacteria</taxon>
        <taxon>Pseudomonadati</taxon>
        <taxon>Pseudomonadota</taxon>
        <taxon>Alphaproteobacteria</taxon>
        <taxon>Rhodospirillales</taxon>
        <taxon>Rhodospirillaceae</taxon>
        <taxon>Hwanghaeella</taxon>
    </lineage>
</organism>
<reference evidence="4" key="1">
    <citation type="submission" date="2019-01" db="EMBL/GenBank/DDBJ databases">
        <title>Gri0909 isolated from a small marine red alga.</title>
        <authorList>
            <person name="Kim J."/>
            <person name="Jeong S.E."/>
            <person name="Jeon C.O."/>
        </authorList>
    </citation>
    <scope>NUCLEOTIDE SEQUENCE [LARGE SCALE GENOMIC DNA]</scope>
    <source>
        <strain evidence="4">Gri0909</strain>
    </source>
</reference>
<dbReference type="AlphaFoldDB" id="A0A3S2Y3V9"/>
<dbReference type="InterPro" id="IPR006869">
    <property type="entry name" value="DUF547"/>
</dbReference>
<keyword evidence="4" id="KW-1185">Reference proteome</keyword>
<dbReference type="Pfam" id="PF04784">
    <property type="entry name" value="DUF547"/>
    <property type="match status" value="1"/>
</dbReference>
<evidence type="ECO:0000313" key="3">
    <source>
        <dbReference type="EMBL" id="RVU37828.1"/>
    </source>
</evidence>
<accession>A0A3S2Y3V9</accession>
<gene>
    <name evidence="3" type="ORF">EOI86_00540</name>
</gene>
<dbReference type="Proteomes" id="UP000287447">
    <property type="component" value="Unassembled WGS sequence"/>
</dbReference>
<feature type="signal peptide" evidence="1">
    <location>
        <begin position="1"/>
        <end position="36"/>
    </location>
</feature>
<evidence type="ECO:0000259" key="2">
    <source>
        <dbReference type="Pfam" id="PF04784"/>
    </source>
</evidence>
<feature type="domain" description="DUF547" evidence="2">
    <location>
        <begin position="109"/>
        <end position="220"/>
    </location>
</feature>